<reference evidence="2 3" key="1">
    <citation type="journal article" date="2018" name="Front. Plant Sci.">
        <title>Red Clover (Trifolium pratense) and Zigzag Clover (T. medium) - A Picture of Genomic Similarities and Differences.</title>
        <authorList>
            <person name="Dluhosova J."/>
            <person name="Istvanek J."/>
            <person name="Nedelnik J."/>
            <person name="Repkova J."/>
        </authorList>
    </citation>
    <scope>NUCLEOTIDE SEQUENCE [LARGE SCALE GENOMIC DNA]</scope>
    <source>
        <strain evidence="3">cv. 10/8</strain>
        <tissue evidence="2">Leaf</tissue>
    </source>
</reference>
<accession>A0A392S5Z1</accession>
<organism evidence="2 3">
    <name type="scientific">Trifolium medium</name>
    <dbReference type="NCBI Taxonomy" id="97028"/>
    <lineage>
        <taxon>Eukaryota</taxon>
        <taxon>Viridiplantae</taxon>
        <taxon>Streptophyta</taxon>
        <taxon>Embryophyta</taxon>
        <taxon>Tracheophyta</taxon>
        <taxon>Spermatophyta</taxon>
        <taxon>Magnoliopsida</taxon>
        <taxon>eudicotyledons</taxon>
        <taxon>Gunneridae</taxon>
        <taxon>Pentapetalae</taxon>
        <taxon>rosids</taxon>
        <taxon>fabids</taxon>
        <taxon>Fabales</taxon>
        <taxon>Fabaceae</taxon>
        <taxon>Papilionoideae</taxon>
        <taxon>50 kb inversion clade</taxon>
        <taxon>NPAAA clade</taxon>
        <taxon>Hologalegina</taxon>
        <taxon>IRL clade</taxon>
        <taxon>Trifolieae</taxon>
        <taxon>Trifolium</taxon>
    </lineage>
</organism>
<comment type="caution">
    <text evidence="2">The sequence shown here is derived from an EMBL/GenBank/DDBJ whole genome shotgun (WGS) entry which is preliminary data.</text>
</comment>
<evidence type="ECO:0000313" key="2">
    <source>
        <dbReference type="EMBL" id="MCI43410.1"/>
    </source>
</evidence>
<sequence length="80" mass="8528">TAGTEGASDAHVSKGKEPVVSHTADVAPGAEASEVRTSENVVSAVSAKEKIPKKPRTQNKKAPKIMRKMVVQEEDEEETD</sequence>
<evidence type="ECO:0000313" key="3">
    <source>
        <dbReference type="Proteomes" id="UP000265520"/>
    </source>
</evidence>
<feature type="compositionally biased region" description="Basic residues" evidence="1">
    <location>
        <begin position="53"/>
        <end position="67"/>
    </location>
</feature>
<evidence type="ECO:0000256" key="1">
    <source>
        <dbReference type="SAM" id="MobiDB-lite"/>
    </source>
</evidence>
<dbReference type="EMBL" id="LXQA010316910">
    <property type="protein sequence ID" value="MCI43410.1"/>
    <property type="molecule type" value="Genomic_DNA"/>
</dbReference>
<feature type="non-terminal residue" evidence="2">
    <location>
        <position position="80"/>
    </location>
</feature>
<protein>
    <submittedName>
        <fullName evidence="2">Uncharacterized protein</fullName>
    </submittedName>
</protein>
<dbReference type="AlphaFoldDB" id="A0A392S5Z1"/>
<name>A0A392S5Z1_9FABA</name>
<keyword evidence="3" id="KW-1185">Reference proteome</keyword>
<feature type="non-terminal residue" evidence="2">
    <location>
        <position position="1"/>
    </location>
</feature>
<feature type="region of interest" description="Disordered" evidence="1">
    <location>
        <begin position="1"/>
        <end position="80"/>
    </location>
</feature>
<dbReference type="Proteomes" id="UP000265520">
    <property type="component" value="Unassembled WGS sequence"/>
</dbReference>
<proteinExistence type="predicted"/>